<organism evidence="1 2">
    <name type="scientific">Cladophialophora yegresii CBS 114405</name>
    <dbReference type="NCBI Taxonomy" id="1182544"/>
    <lineage>
        <taxon>Eukaryota</taxon>
        <taxon>Fungi</taxon>
        <taxon>Dikarya</taxon>
        <taxon>Ascomycota</taxon>
        <taxon>Pezizomycotina</taxon>
        <taxon>Eurotiomycetes</taxon>
        <taxon>Chaetothyriomycetidae</taxon>
        <taxon>Chaetothyriales</taxon>
        <taxon>Herpotrichiellaceae</taxon>
        <taxon>Cladophialophora</taxon>
    </lineage>
</organism>
<dbReference type="GeneID" id="19179798"/>
<reference evidence="1 2" key="1">
    <citation type="submission" date="2013-03" db="EMBL/GenBank/DDBJ databases">
        <title>The Genome Sequence of Cladophialophora yegresii CBS 114405.</title>
        <authorList>
            <consortium name="The Broad Institute Genomics Platform"/>
            <person name="Cuomo C."/>
            <person name="de Hoog S."/>
            <person name="Gorbushina A."/>
            <person name="Walker B."/>
            <person name="Young S.K."/>
            <person name="Zeng Q."/>
            <person name="Gargeya S."/>
            <person name="Fitzgerald M."/>
            <person name="Haas B."/>
            <person name="Abouelleil A."/>
            <person name="Allen A.W."/>
            <person name="Alvarado L."/>
            <person name="Arachchi H.M."/>
            <person name="Berlin A.M."/>
            <person name="Chapman S.B."/>
            <person name="Gainer-Dewar J."/>
            <person name="Goldberg J."/>
            <person name="Griggs A."/>
            <person name="Gujja S."/>
            <person name="Hansen M."/>
            <person name="Howarth C."/>
            <person name="Imamovic A."/>
            <person name="Ireland A."/>
            <person name="Larimer J."/>
            <person name="McCowan C."/>
            <person name="Murphy C."/>
            <person name="Pearson M."/>
            <person name="Poon T.W."/>
            <person name="Priest M."/>
            <person name="Roberts A."/>
            <person name="Saif S."/>
            <person name="Shea T."/>
            <person name="Sisk P."/>
            <person name="Sykes S."/>
            <person name="Wortman J."/>
            <person name="Nusbaum C."/>
            <person name="Birren B."/>
        </authorList>
    </citation>
    <scope>NUCLEOTIDE SEQUENCE [LARGE SCALE GENOMIC DNA]</scope>
    <source>
        <strain evidence="1 2">CBS 114405</strain>
    </source>
</reference>
<dbReference type="Proteomes" id="UP000019473">
    <property type="component" value="Unassembled WGS sequence"/>
</dbReference>
<evidence type="ECO:0000313" key="1">
    <source>
        <dbReference type="EMBL" id="EXJ61060.1"/>
    </source>
</evidence>
<protein>
    <submittedName>
        <fullName evidence="1">Uncharacterized protein</fullName>
    </submittedName>
</protein>
<dbReference type="EMBL" id="AMGW01000003">
    <property type="protein sequence ID" value="EXJ61060.1"/>
    <property type="molecule type" value="Genomic_DNA"/>
</dbReference>
<dbReference type="VEuPathDB" id="FungiDB:A1O7_05213"/>
<evidence type="ECO:0000313" key="2">
    <source>
        <dbReference type="Proteomes" id="UP000019473"/>
    </source>
</evidence>
<keyword evidence="2" id="KW-1185">Reference proteome</keyword>
<name>W9W7U0_9EURO</name>
<dbReference type="HOGENOM" id="CLU_157376_0_0_1"/>
<gene>
    <name evidence="1" type="ORF">A1O7_05213</name>
</gene>
<comment type="caution">
    <text evidence="1">The sequence shown here is derived from an EMBL/GenBank/DDBJ whole genome shotgun (WGS) entry which is preliminary data.</text>
</comment>
<dbReference type="OrthoDB" id="5563033at2759"/>
<proteinExistence type="predicted"/>
<dbReference type="RefSeq" id="XP_007757413.1">
    <property type="nucleotide sequence ID" value="XM_007759223.1"/>
</dbReference>
<accession>W9W7U0</accession>
<sequence length="97" mass="10022">MNGTMQAAKSTVAEEMSEFLADVAQSTISGLACAVKESAIDLIDGAHRVVASTTHTATVASSPIASLADTGIGAHWLRQLLGRSEWTLPCVGVKVVL</sequence>
<dbReference type="AlphaFoldDB" id="W9W7U0"/>